<protein>
    <recommendedName>
        <fullName evidence="4">PGG domain-containing protein</fullName>
    </recommendedName>
</protein>
<organism evidence="5 6">
    <name type="scientific">Vitis rotundifolia</name>
    <name type="common">Muscadine grape</name>
    <dbReference type="NCBI Taxonomy" id="103349"/>
    <lineage>
        <taxon>Eukaryota</taxon>
        <taxon>Viridiplantae</taxon>
        <taxon>Streptophyta</taxon>
        <taxon>Embryophyta</taxon>
        <taxon>Tracheophyta</taxon>
        <taxon>Spermatophyta</taxon>
        <taxon>Magnoliopsida</taxon>
        <taxon>eudicotyledons</taxon>
        <taxon>Gunneridae</taxon>
        <taxon>Pentapetalae</taxon>
        <taxon>rosids</taxon>
        <taxon>Vitales</taxon>
        <taxon>Vitaceae</taxon>
        <taxon>Viteae</taxon>
        <taxon>Vitis</taxon>
    </lineage>
</organism>
<evidence type="ECO:0000256" key="2">
    <source>
        <dbReference type="SAM" id="MobiDB-lite"/>
    </source>
</evidence>
<feature type="repeat" description="ANK" evidence="1">
    <location>
        <begin position="157"/>
        <end position="189"/>
    </location>
</feature>
<dbReference type="InterPro" id="IPR002110">
    <property type="entry name" value="Ankyrin_rpt"/>
</dbReference>
<dbReference type="InterPro" id="IPR026961">
    <property type="entry name" value="PGG_dom"/>
</dbReference>
<proteinExistence type="predicted"/>
<keyword evidence="3" id="KW-0472">Membrane</keyword>
<evidence type="ECO:0000313" key="6">
    <source>
        <dbReference type="Proteomes" id="UP001168098"/>
    </source>
</evidence>
<dbReference type="EMBL" id="JARBHA010000002">
    <property type="protein sequence ID" value="KAJ9707356.1"/>
    <property type="molecule type" value="Genomic_DNA"/>
</dbReference>
<dbReference type="SUPFAM" id="SSF48403">
    <property type="entry name" value="Ankyrin repeat"/>
    <property type="match status" value="1"/>
</dbReference>
<keyword evidence="3" id="KW-1133">Transmembrane helix</keyword>
<dbReference type="GO" id="GO:0016020">
    <property type="term" value="C:membrane"/>
    <property type="evidence" value="ECO:0007669"/>
    <property type="project" value="TreeGrafter"/>
</dbReference>
<feature type="transmembrane region" description="Helical" evidence="3">
    <location>
        <begin position="444"/>
        <end position="466"/>
    </location>
</feature>
<dbReference type="PROSITE" id="PS50088">
    <property type="entry name" value="ANK_REPEAT"/>
    <property type="match status" value="1"/>
</dbReference>
<keyword evidence="6" id="KW-1185">Reference proteome</keyword>
<dbReference type="Pfam" id="PF13962">
    <property type="entry name" value="PGG"/>
    <property type="match status" value="1"/>
</dbReference>
<evidence type="ECO:0000313" key="5">
    <source>
        <dbReference type="EMBL" id="KAJ9707356.1"/>
    </source>
</evidence>
<dbReference type="AlphaFoldDB" id="A0AA39AH13"/>
<dbReference type="Pfam" id="PF12796">
    <property type="entry name" value="Ank_2"/>
    <property type="match status" value="1"/>
</dbReference>
<evidence type="ECO:0000259" key="4">
    <source>
        <dbReference type="Pfam" id="PF13962"/>
    </source>
</evidence>
<accession>A0AA39AH13</accession>
<gene>
    <name evidence="5" type="ORF">PVL29_002382</name>
</gene>
<feature type="region of interest" description="Disordered" evidence="2">
    <location>
        <begin position="1"/>
        <end position="42"/>
    </location>
</feature>
<feature type="domain" description="PGG" evidence="4">
    <location>
        <begin position="438"/>
        <end position="546"/>
    </location>
</feature>
<keyword evidence="1" id="KW-0040">ANK repeat</keyword>
<dbReference type="SMART" id="SM00248">
    <property type="entry name" value="ANK"/>
    <property type="match status" value="4"/>
</dbReference>
<dbReference type="InterPro" id="IPR036770">
    <property type="entry name" value="Ankyrin_rpt-contain_sf"/>
</dbReference>
<evidence type="ECO:0000256" key="3">
    <source>
        <dbReference type="SAM" id="Phobius"/>
    </source>
</evidence>
<feature type="compositionally biased region" description="Polar residues" evidence="2">
    <location>
        <begin position="14"/>
        <end position="24"/>
    </location>
</feature>
<name>A0AA39AH13_VITRO</name>
<feature type="transmembrane region" description="Helical" evidence="3">
    <location>
        <begin position="553"/>
        <end position="573"/>
    </location>
</feature>
<sequence>MAESSVEGAAGTDVLSTPNPQVPNGSEIEILTSPQKMTPSPDPLSGDRAFYLNVCVPLYQAALKGDWETARGIFEIHPTAVRVSITRNLDTVLHIAAAAKRTHFVEEVVGLMDPNDLELQNENSNTAFCFAAAAGTVRIAEVMVKKNDHLPMIRGNQQMTPLHMASLLGHSEMVWYLYNKTNHQDLTDEDWIGILNTCISTDLYEVALAILESHPNLATIRDGNYETALHLLARKPSAFSGETRIGIWTTFINSIPGKKAGHNISKQEQALKLVKCLWKQVIQLPDSKIADLIRDPYRLVFVAAELGNTIFLTELLHSYPDLIWRVDSQTRSIFHIAALHRQDRIFNLIYEIGSIKDMIMTYRDENGNNMLHLVGKLACPSELNIISGAALQMQRELLWFKEVEKLMQPAYREKKNRQGKTPWALFTEEHRDLMKDGEKWMRETAAQSMLVATLIATVVFSAAFTVPGGHSEQTDTPILLMVFAVSDGLALFTSSTSILMFLSILTSRYAEQDFLHSLPSRLMFGLTTLFVSIITMMVTFTITFFIVYRHGFAWVPILIALFATVPVSLFASLQYPLLADVINSTYGSRFLFEPRKHMFDQ</sequence>
<evidence type="ECO:0000256" key="1">
    <source>
        <dbReference type="PROSITE-ProRule" id="PRU00023"/>
    </source>
</evidence>
<comment type="caution">
    <text evidence="5">The sequence shown here is derived from an EMBL/GenBank/DDBJ whole genome shotgun (WGS) entry which is preliminary data.</text>
</comment>
<reference evidence="5 6" key="1">
    <citation type="journal article" date="2023" name="BMC Biotechnol.">
        <title>Vitis rotundifolia cv Carlos genome sequencing.</title>
        <authorList>
            <person name="Huff M."/>
            <person name="Hulse-Kemp A."/>
            <person name="Scheffler B."/>
            <person name="Youngblood R."/>
            <person name="Simpson S."/>
            <person name="Babiker E."/>
            <person name="Staton M."/>
        </authorList>
    </citation>
    <scope>NUCLEOTIDE SEQUENCE [LARGE SCALE GENOMIC DNA]</scope>
    <source>
        <tissue evidence="5">Leaf</tissue>
    </source>
</reference>
<dbReference type="Gene3D" id="1.25.40.20">
    <property type="entry name" value="Ankyrin repeat-containing domain"/>
    <property type="match status" value="2"/>
</dbReference>
<dbReference type="Proteomes" id="UP001168098">
    <property type="component" value="Unassembled WGS sequence"/>
</dbReference>
<dbReference type="FunFam" id="1.25.40.20:FF:000412">
    <property type="entry name" value="Ankyrin repeat-containing protein ITN1 isoform C"/>
    <property type="match status" value="1"/>
</dbReference>
<feature type="transmembrane region" description="Helical" evidence="3">
    <location>
        <begin position="478"/>
        <end position="502"/>
    </location>
</feature>
<dbReference type="PANTHER" id="PTHR24177:SF292">
    <property type="entry name" value="ANKYRIN REPEAT FAMILY PROTEIN-RELATED"/>
    <property type="match status" value="1"/>
</dbReference>
<feature type="transmembrane region" description="Helical" evidence="3">
    <location>
        <begin position="522"/>
        <end position="547"/>
    </location>
</feature>
<dbReference type="PANTHER" id="PTHR24177">
    <property type="entry name" value="CASKIN"/>
    <property type="match status" value="1"/>
</dbReference>
<keyword evidence="3" id="KW-0812">Transmembrane</keyword>